<reference evidence="1 2" key="1">
    <citation type="journal article" date="2016" name="Nat. Commun.">
        <title>Extremotolerant tardigrade genome and improved radiotolerance of human cultured cells by tardigrade-unique protein.</title>
        <authorList>
            <person name="Hashimoto T."/>
            <person name="Horikawa D.D."/>
            <person name="Saito Y."/>
            <person name="Kuwahara H."/>
            <person name="Kozuka-Hata H."/>
            <person name="Shin-I T."/>
            <person name="Minakuchi Y."/>
            <person name="Ohishi K."/>
            <person name="Motoyama A."/>
            <person name="Aizu T."/>
            <person name="Enomoto A."/>
            <person name="Kondo K."/>
            <person name="Tanaka S."/>
            <person name="Hara Y."/>
            <person name="Koshikawa S."/>
            <person name="Sagara H."/>
            <person name="Miura T."/>
            <person name="Yokobori S."/>
            <person name="Miyagawa K."/>
            <person name="Suzuki Y."/>
            <person name="Kubo T."/>
            <person name="Oyama M."/>
            <person name="Kohara Y."/>
            <person name="Fujiyama A."/>
            <person name="Arakawa K."/>
            <person name="Katayama T."/>
            <person name="Toyoda A."/>
            <person name="Kunieda T."/>
        </authorList>
    </citation>
    <scope>NUCLEOTIDE SEQUENCE [LARGE SCALE GENOMIC DNA]</scope>
    <source>
        <strain evidence="1 2">YOKOZUNA-1</strain>
    </source>
</reference>
<evidence type="ECO:0000313" key="1">
    <source>
        <dbReference type="EMBL" id="GAV08794.1"/>
    </source>
</evidence>
<sequence length="103" mass="11832">MKIPLPRESRVLGMEEDDGVAQLEKLLRRSRTPHARAEILDVSYGVPLQRHSRSSALEKEVPITKCRTECFNRLQRWCQLFAPSTAYLQPCLVQLIHHTLVAP</sequence>
<organism evidence="1 2">
    <name type="scientific">Ramazzottius varieornatus</name>
    <name type="common">Water bear</name>
    <name type="synonym">Tardigrade</name>
    <dbReference type="NCBI Taxonomy" id="947166"/>
    <lineage>
        <taxon>Eukaryota</taxon>
        <taxon>Metazoa</taxon>
        <taxon>Ecdysozoa</taxon>
        <taxon>Tardigrada</taxon>
        <taxon>Eutardigrada</taxon>
        <taxon>Parachela</taxon>
        <taxon>Hypsibioidea</taxon>
        <taxon>Ramazzottiidae</taxon>
        <taxon>Ramazzottius</taxon>
    </lineage>
</organism>
<dbReference type="EMBL" id="BDGG01000019">
    <property type="protein sequence ID" value="GAV08794.1"/>
    <property type="molecule type" value="Genomic_DNA"/>
</dbReference>
<comment type="caution">
    <text evidence="1">The sequence shown here is derived from an EMBL/GenBank/DDBJ whole genome shotgun (WGS) entry which is preliminary data.</text>
</comment>
<keyword evidence="2" id="KW-1185">Reference proteome</keyword>
<gene>
    <name evidence="1" type="primary">RvY_18437-1</name>
    <name evidence="1" type="synonym">RvY_18437.1</name>
    <name evidence="1" type="ORF">RvY_18437</name>
</gene>
<accession>A0A1D1WAF6</accession>
<dbReference type="AlphaFoldDB" id="A0A1D1WAF6"/>
<evidence type="ECO:0000313" key="2">
    <source>
        <dbReference type="Proteomes" id="UP000186922"/>
    </source>
</evidence>
<dbReference type="Proteomes" id="UP000186922">
    <property type="component" value="Unassembled WGS sequence"/>
</dbReference>
<proteinExistence type="predicted"/>
<name>A0A1D1WAF6_RAMVA</name>
<protein>
    <submittedName>
        <fullName evidence="1">Uncharacterized protein</fullName>
    </submittedName>
</protein>